<dbReference type="EMBL" id="CP001854">
    <property type="protein sequence ID" value="ADB49951.1"/>
    <property type="molecule type" value="Genomic_DNA"/>
</dbReference>
<dbReference type="SUPFAM" id="SSF46894">
    <property type="entry name" value="C-terminal effector domain of the bipartite response regulators"/>
    <property type="match status" value="1"/>
</dbReference>
<name>D3EZX5_CONWI</name>
<dbReference type="PANTHER" id="PTHR45566">
    <property type="entry name" value="HTH-TYPE TRANSCRIPTIONAL REGULATOR YHJB-RELATED"/>
    <property type="match status" value="1"/>
</dbReference>
<dbReference type="InterPro" id="IPR059106">
    <property type="entry name" value="WHD_MalT"/>
</dbReference>
<evidence type="ECO:0000313" key="4">
    <source>
        <dbReference type="Proteomes" id="UP000008229"/>
    </source>
</evidence>
<reference evidence="3 4" key="1">
    <citation type="journal article" date="2010" name="Stand. Genomic Sci.">
        <title>Complete genome sequence of Conexibacter woesei type strain (ID131577).</title>
        <authorList>
            <person name="Pukall R."/>
            <person name="Lapidus A."/>
            <person name="Glavina Del Rio T."/>
            <person name="Copeland A."/>
            <person name="Tice H."/>
            <person name="Cheng J.-F."/>
            <person name="Lucas S."/>
            <person name="Chen F."/>
            <person name="Nolan M."/>
            <person name="Bruce D."/>
            <person name="Goodwin L."/>
            <person name="Pitluck S."/>
            <person name="Mavromatis K."/>
            <person name="Ivanova N."/>
            <person name="Ovchinnikova G."/>
            <person name="Pati A."/>
            <person name="Chen A."/>
            <person name="Palaniappan K."/>
            <person name="Land M."/>
            <person name="Hauser L."/>
            <person name="Chang Y.-J."/>
            <person name="Jeffries C.D."/>
            <person name="Chain P."/>
            <person name="Meincke L."/>
            <person name="Sims D."/>
            <person name="Brettin T."/>
            <person name="Detter J.C."/>
            <person name="Rohde M."/>
            <person name="Goeker M."/>
            <person name="Bristow J."/>
            <person name="Eisen J.A."/>
            <person name="Markowitz V."/>
            <person name="Kyrpides N.C."/>
            <person name="Klenk H.-P."/>
            <person name="Hugenholtz P."/>
        </authorList>
    </citation>
    <scope>NUCLEOTIDE SEQUENCE [LARGE SCALE GENOMIC DNA]</scope>
    <source>
        <strain evidence="4">DSM 14684 / CIP 108061 / JCM 11494 / NBRC 100937 / ID131577</strain>
    </source>
</reference>
<dbReference type="eggNOG" id="COG2197">
    <property type="taxonomic scope" value="Bacteria"/>
</dbReference>
<evidence type="ECO:0000256" key="1">
    <source>
        <dbReference type="SAM" id="MobiDB-lite"/>
    </source>
</evidence>
<dbReference type="InterPro" id="IPR011990">
    <property type="entry name" value="TPR-like_helical_dom_sf"/>
</dbReference>
<dbReference type="SUPFAM" id="SSF52540">
    <property type="entry name" value="P-loop containing nucleoside triphosphate hydrolases"/>
    <property type="match status" value="1"/>
</dbReference>
<accession>D3EZX5</accession>
<dbReference type="InterPro" id="IPR000792">
    <property type="entry name" value="Tscrpt_reg_LuxR_C"/>
</dbReference>
<proteinExistence type="predicted"/>
<dbReference type="GO" id="GO:0006355">
    <property type="term" value="P:regulation of DNA-templated transcription"/>
    <property type="evidence" value="ECO:0007669"/>
    <property type="project" value="InterPro"/>
</dbReference>
<dbReference type="PROSITE" id="PS50043">
    <property type="entry name" value="HTH_LUXR_2"/>
    <property type="match status" value="1"/>
</dbReference>
<keyword evidence="4" id="KW-1185">Reference proteome</keyword>
<dbReference type="Pfam" id="PF00196">
    <property type="entry name" value="GerE"/>
    <property type="match status" value="1"/>
</dbReference>
<protein>
    <submittedName>
        <fullName evidence="3">ATP-dependent transcriptional regulator, MalT-like, LuxR family</fullName>
    </submittedName>
</protein>
<dbReference type="CDD" id="cd06170">
    <property type="entry name" value="LuxR_C_like"/>
    <property type="match status" value="1"/>
</dbReference>
<dbReference type="Gene3D" id="3.40.50.300">
    <property type="entry name" value="P-loop containing nucleotide triphosphate hydrolases"/>
    <property type="match status" value="1"/>
</dbReference>
<evidence type="ECO:0000313" key="3">
    <source>
        <dbReference type="EMBL" id="ADB49951.1"/>
    </source>
</evidence>
<dbReference type="eggNOG" id="COG2909">
    <property type="taxonomic scope" value="Bacteria"/>
</dbReference>
<dbReference type="AlphaFoldDB" id="D3EZX5"/>
<dbReference type="Gene3D" id="1.10.10.10">
    <property type="entry name" value="Winged helix-like DNA-binding domain superfamily/Winged helix DNA-binding domain"/>
    <property type="match status" value="1"/>
</dbReference>
<dbReference type="InterPro" id="IPR016032">
    <property type="entry name" value="Sig_transdc_resp-reg_C-effctor"/>
</dbReference>
<dbReference type="Pfam" id="PF25873">
    <property type="entry name" value="WHD_MalT"/>
    <property type="match status" value="1"/>
</dbReference>
<organism evidence="3 4">
    <name type="scientific">Conexibacter woesei (strain DSM 14684 / CCUG 47730 / CIP 108061 / JCM 11494 / NBRC 100937 / ID131577)</name>
    <dbReference type="NCBI Taxonomy" id="469383"/>
    <lineage>
        <taxon>Bacteria</taxon>
        <taxon>Bacillati</taxon>
        <taxon>Actinomycetota</taxon>
        <taxon>Thermoleophilia</taxon>
        <taxon>Solirubrobacterales</taxon>
        <taxon>Conexibacteraceae</taxon>
        <taxon>Conexibacter</taxon>
    </lineage>
</organism>
<dbReference type="PRINTS" id="PR00038">
    <property type="entry name" value="HTHLUXR"/>
</dbReference>
<dbReference type="OrthoDB" id="134985at2"/>
<reference evidence="4" key="2">
    <citation type="submission" date="2010-01" db="EMBL/GenBank/DDBJ databases">
        <title>The complete genome of Conexibacter woesei DSM 14684.</title>
        <authorList>
            <consortium name="US DOE Joint Genome Institute (JGI-PGF)"/>
            <person name="Lucas S."/>
            <person name="Copeland A."/>
            <person name="Lapidus A."/>
            <person name="Glavina del Rio T."/>
            <person name="Dalin E."/>
            <person name="Tice H."/>
            <person name="Bruce D."/>
            <person name="Goodwin L."/>
            <person name="Pitluck S."/>
            <person name="Kyrpides N."/>
            <person name="Mavromatis K."/>
            <person name="Ivanova N."/>
            <person name="Mikhailova N."/>
            <person name="Chertkov O."/>
            <person name="Brettin T."/>
            <person name="Detter J.C."/>
            <person name="Han C."/>
            <person name="Larimer F."/>
            <person name="Land M."/>
            <person name="Hauser L."/>
            <person name="Markowitz V."/>
            <person name="Cheng J.-F."/>
            <person name="Hugenholtz P."/>
            <person name="Woyke T."/>
            <person name="Wu D."/>
            <person name="Pukall R."/>
            <person name="Steenblock K."/>
            <person name="Schneider S."/>
            <person name="Klenk H.-P."/>
            <person name="Eisen J.A."/>
        </authorList>
    </citation>
    <scope>NUCLEOTIDE SEQUENCE [LARGE SCALE GENOMIC DNA]</scope>
    <source>
        <strain evidence="4">DSM 14684 / CIP 108061 / JCM 11494 / NBRC 100937 / ID131577</strain>
    </source>
</reference>
<dbReference type="InterPro" id="IPR036388">
    <property type="entry name" value="WH-like_DNA-bd_sf"/>
</dbReference>
<dbReference type="SMART" id="SM00421">
    <property type="entry name" value="HTH_LUXR"/>
    <property type="match status" value="1"/>
</dbReference>
<dbReference type="STRING" id="469383.Cwoe_1523"/>
<dbReference type="Gene3D" id="1.25.40.10">
    <property type="entry name" value="Tetratricopeptide repeat domain"/>
    <property type="match status" value="2"/>
</dbReference>
<dbReference type="PANTHER" id="PTHR45566:SF2">
    <property type="entry name" value="NARL SUBFAMILY"/>
    <property type="match status" value="1"/>
</dbReference>
<dbReference type="Proteomes" id="UP000008229">
    <property type="component" value="Chromosome"/>
</dbReference>
<gene>
    <name evidence="3" type="ordered locus">Cwoe_1523</name>
</gene>
<dbReference type="HOGENOM" id="CLU_006325_1_0_11"/>
<dbReference type="GO" id="GO:0003677">
    <property type="term" value="F:DNA binding"/>
    <property type="evidence" value="ECO:0007669"/>
    <property type="project" value="InterPro"/>
</dbReference>
<feature type="compositionally biased region" description="Low complexity" evidence="1">
    <location>
        <begin position="605"/>
        <end position="618"/>
    </location>
</feature>
<dbReference type="InterPro" id="IPR051015">
    <property type="entry name" value="EvgA-like"/>
</dbReference>
<dbReference type="InterPro" id="IPR027417">
    <property type="entry name" value="P-loop_NTPase"/>
</dbReference>
<evidence type="ECO:0000259" key="2">
    <source>
        <dbReference type="PROSITE" id="PS50043"/>
    </source>
</evidence>
<sequence length="873" mass="90294">MTREHPPPLPRTLVHRPRLLERVDAGVRGPLTLVSGPAGAGKTTLLADWAHARATADDHRTVLWRTVETTAQAGDLLAQLTRAAPLPGASPLVAIVDGLGAHAAERAHDPALAERVAALLRERTDALHVVLATRGEPPLPLGRVRLDATVVELGPAELAFTWEEARSLLAARLPAAQAHARWEQVEGWAAGLTREPSELPAYVERELLGGLGDELRDFLLRVSVADELTPELAAVLTGAADAGGTLDRLARAHALVVPLDRHGGGYRLARPLREALRAALPAALPGEASELHRRAAEWHGRAGDALAAARHALAAGAPELAADTLAGAWLDLLARGRDVEMAELLAAMPAATLAGDPELRVCAGALATARDAVAQALDRRFDGEAAAGATRDSMGATLAAARLRLARLEGDVPAAADAAAALSDAGPDGGEAWAETGAEVPGGLAAQRRRRTLALQQLGVAELVAGSAAGAAAHLEQALGTARAEGFDHLAAACLGPLCGLDAQRGRLRSAAAWGAAAIELAERIDDRRPAVLVPAHVGLAVVAWLRDERFAAEAELARAEACLAEAGPAADPLAALTVRLPAAWLAAADARAAGPAGGAGTAGAAGRAGTAGAAGRAGTAGAAGAETELARLEEAAARALLAAPRLPDWLLLALDEARVKLLLALGRTGAAANAASAPRGPSRPERLLLGAHVALAREDPAEARWLADRFLARATTDTRPAHVLEGMLLQASTTYELGTVWDALSWLERAIAAAAEERCRRPFAEAGAPIGALLRVLARRGPWPPVGFVAELLDERPAGTAAEAPGDSALSQRERAILRYLPSGLSKREIAGELGVSANTVKTHVSSIYRKLDVRSRAQAVARARELGLLAR</sequence>
<feature type="domain" description="HTH luxR-type" evidence="2">
    <location>
        <begin position="804"/>
        <end position="869"/>
    </location>
</feature>
<dbReference type="KEGG" id="cwo:Cwoe_1523"/>
<dbReference type="RefSeq" id="WP_012933002.1">
    <property type="nucleotide sequence ID" value="NC_013739.1"/>
</dbReference>
<feature type="region of interest" description="Disordered" evidence="1">
    <location>
        <begin position="599"/>
        <end position="618"/>
    </location>
</feature>